<keyword evidence="3" id="KW-1185">Reference proteome</keyword>
<dbReference type="Proteomes" id="UP001595925">
    <property type="component" value="Unassembled WGS sequence"/>
</dbReference>
<organism evidence="2 3">
    <name type="scientific">Saliphagus infecundisoli</name>
    <dbReference type="NCBI Taxonomy" id="1849069"/>
    <lineage>
        <taxon>Archaea</taxon>
        <taxon>Methanobacteriati</taxon>
        <taxon>Methanobacteriota</taxon>
        <taxon>Stenosarchaea group</taxon>
        <taxon>Halobacteria</taxon>
        <taxon>Halobacteriales</taxon>
        <taxon>Natrialbaceae</taxon>
        <taxon>Saliphagus</taxon>
    </lineage>
</organism>
<feature type="compositionally biased region" description="Acidic residues" evidence="1">
    <location>
        <begin position="48"/>
        <end position="64"/>
    </location>
</feature>
<feature type="region of interest" description="Disordered" evidence="1">
    <location>
        <begin position="48"/>
        <end position="109"/>
    </location>
</feature>
<feature type="compositionally biased region" description="Low complexity" evidence="1">
    <location>
        <begin position="65"/>
        <end position="82"/>
    </location>
</feature>
<proteinExistence type="predicted"/>
<sequence length="293" mass="30429">MHEPRGRTGLDRLLNIRLTAHTLVVVAVVLSVALAGCTGMGGLGDLGGEDDGVAEADSADDGESDGNSGDDAADDGASSDGAGDSDDAGDGSSGAGADDSDGDVGLDSMVGDGADGEWFNLSAPGHYAFDLAGMDEETGEQVTGRLVYDIEDAGNEEVTTSIDYEFGTEQYQSTTTGPADEVMGQLFLTQAHAPVLALQSASLLYYFEMGFTDPSVGNRKQTTVDGQTQVTEVVEERSYAGVDCYFVETTVDGELSQQSCLRGADGGIAPYVATYTEDGDLELEVELANYESR</sequence>
<dbReference type="EMBL" id="JBHSJG010000038">
    <property type="protein sequence ID" value="MFC4989033.1"/>
    <property type="molecule type" value="Genomic_DNA"/>
</dbReference>
<name>A0ABD5QH20_9EURY</name>
<accession>A0ABD5QH20</accession>
<evidence type="ECO:0000256" key="1">
    <source>
        <dbReference type="SAM" id="MobiDB-lite"/>
    </source>
</evidence>
<evidence type="ECO:0000313" key="2">
    <source>
        <dbReference type="EMBL" id="MFC4989033.1"/>
    </source>
</evidence>
<reference evidence="2 3" key="1">
    <citation type="journal article" date="2019" name="Int. J. Syst. Evol. Microbiol.">
        <title>The Global Catalogue of Microorganisms (GCM) 10K type strain sequencing project: providing services to taxonomists for standard genome sequencing and annotation.</title>
        <authorList>
            <consortium name="The Broad Institute Genomics Platform"/>
            <consortium name="The Broad Institute Genome Sequencing Center for Infectious Disease"/>
            <person name="Wu L."/>
            <person name="Ma J."/>
        </authorList>
    </citation>
    <scope>NUCLEOTIDE SEQUENCE [LARGE SCALE GENOMIC DNA]</scope>
    <source>
        <strain evidence="2 3">CGMCC 1.15824</strain>
    </source>
</reference>
<dbReference type="RefSeq" id="WP_224828446.1">
    <property type="nucleotide sequence ID" value="NZ_JAIVEF010000006.1"/>
</dbReference>
<comment type="caution">
    <text evidence="2">The sequence shown here is derived from an EMBL/GenBank/DDBJ whole genome shotgun (WGS) entry which is preliminary data.</text>
</comment>
<gene>
    <name evidence="2" type="ORF">ACFPFO_14910</name>
</gene>
<protein>
    <submittedName>
        <fullName evidence="2">Uncharacterized protein</fullName>
    </submittedName>
</protein>
<dbReference type="AlphaFoldDB" id="A0ABD5QH20"/>
<evidence type="ECO:0000313" key="3">
    <source>
        <dbReference type="Proteomes" id="UP001595925"/>
    </source>
</evidence>